<evidence type="ECO:0000313" key="2">
    <source>
        <dbReference type="Proteomes" id="UP000000763"/>
    </source>
</evidence>
<sequence>MRMLCLGGTVPYSHIRTDSFGKFIKHNKCNHMVVWDTLAKGGKPGCGGRGILGVRNRGRHPGVLKGKPELARCWSGRPSMWHENQPKWQMDDLSGQKRICVIRDVCGHHRLGFPSGSGLLCCWAAGLWESTKMKRLWEPPNQVKWLWEPRSNDLTLEVGTLPIELLKSIS</sequence>
<accession>Q7XX78</accession>
<protein>
    <submittedName>
        <fullName evidence="1">OSJNBb0089K06.8 protein</fullName>
    </submittedName>
</protein>
<proteinExistence type="predicted"/>
<gene>
    <name evidence="1" type="primary">OSJNBb0089K06.8</name>
</gene>
<name>Q7XX78_ORYSJ</name>
<reference evidence="2" key="1">
    <citation type="journal article" date="2005" name="Nature">
        <title>The map-based sequence of the rice genome.</title>
        <authorList>
            <consortium name="International rice genome sequencing project (IRGSP)"/>
            <person name="Matsumoto T."/>
            <person name="Wu J."/>
            <person name="Kanamori H."/>
            <person name="Katayose Y."/>
            <person name="Fujisawa M."/>
            <person name="Namiki N."/>
            <person name="Mizuno H."/>
            <person name="Yamamoto K."/>
            <person name="Antonio B.A."/>
            <person name="Baba T."/>
            <person name="Sakata K."/>
            <person name="Nagamura Y."/>
            <person name="Aoki H."/>
            <person name="Arikawa K."/>
            <person name="Arita K."/>
            <person name="Bito T."/>
            <person name="Chiden Y."/>
            <person name="Fujitsuka N."/>
            <person name="Fukunaka R."/>
            <person name="Hamada M."/>
            <person name="Harada C."/>
            <person name="Hayashi A."/>
            <person name="Hijishita S."/>
            <person name="Honda M."/>
            <person name="Hosokawa S."/>
            <person name="Ichikawa Y."/>
            <person name="Idonuma A."/>
            <person name="Iijima M."/>
            <person name="Ikeda M."/>
            <person name="Ikeno M."/>
            <person name="Ito K."/>
            <person name="Ito S."/>
            <person name="Ito T."/>
            <person name="Ito Y."/>
            <person name="Ito Y."/>
            <person name="Iwabuchi A."/>
            <person name="Kamiya K."/>
            <person name="Karasawa W."/>
            <person name="Kurita K."/>
            <person name="Katagiri S."/>
            <person name="Kikuta A."/>
            <person name="Kobayashi H."/>
            <person name="Kobayashi N."/>
            <person name="Machita K."/>
            <person name="Maehara T."/>
            <person name="Masukawa M."/>
            <person name="Mizubayashi T."/>
            <person name="Mukai Y."/>
            <person name="Nagasaki H."/>
            <person name="Nagata Y."/>
            <person name="Naito S."/>
            <person name="Nakashima M."/>
            <person name="Nakama Y."/>
            <person name="Nakamichi Y."/>
            <person name="Nakamura M."/>
            <person name="Meguro A."/>
            <person name="Negishi M."/>
            <person name="Ohta I."/>
            <person name="Ohta T."/>
            <person name="Okamoto M."/>
            <person name="Ono N."/>
            <person name="Saji S."/>
            <person name="Sakaguchi M."/>
            <person name="Sakai K."/>
            <person name="Shibata M."/>
            <person name="Shimokawa T."/>
            <person name="Song J."/>
            <person name="Takazaki Y."/>
            <person name="Terasawa K."/>
            <person name="Tsugane M."/>
            <person name="Tsuji K."/>
            <person name="Ueda S."/>
            <person name="Waki K."/>
            <person name="Yamagata H."/>
            <person name="Yamamoto M."/>
            <person name="Yamamoto S."/>
            <person name="Yamane H."/>
            <person name="Yoshiki S."/>
            <person name="Yoshihara R."/>
            <person name="Yukawa K."/>
            <person name="Zhong H."/>
            <person name="Yano M."/>
            <person name="Yuan Q."/>
            <person name="Ouyang S."/>
            <person name="Liu J."/>
            <person name="Jones K.M."/>
            <person name="Gansberger K."/>
            <person name="Moffat K."/>
            <person name="Hill J."/>
            <person name="Bera J."/>
            <person name="Fadrosh D."/>
            <person name="Jin S."/>
            <person name="Johri S."/>
            <person name="Kim M."/>
            <person name="Overton L."/>
            <person name="Reardon M."/>
            <person name="Tsitrin T."/>
            <person name="Vuong H."/>
            <person name="Weaver B."/>
            <person name="Ciecko A."/>
            <person name="Tallon L."/>
            <person name="Jackson J."/>
            <person name="Pai G."/>
            <person name="Aken S.V."/>
            <person name="Utterback T."/>
            <person name="Reidmuller S."/>
            <person name="Feldblyum T."/>
            <person name="Hsiao J."/>
            <person name="Zismann V."/>
            <person name="Iobst S."/>
            <person name="de Vazeille A.R."/>
            <person name="Buell C.R."/>
            <person name="Ying K."/>
            <person name="Li Y."/>
            <person name="Lu T."/>
            <person name="Huang Y."/>
            <person name="Zhao Q."/>
            <person name="Feng Q."/>
            <person name="Zhang L."/>
            <person name="Zhu J."/>
            <person name="Weng Q."/>
            <person name="Mu J."/>
            <person name="Lu Y."/>
            <person name="Fan D."/>
            <person name="Liu Y."/>
            <person name="Guan J."/>
            <person name="Zhang Y."/>
            <person name="Yu S."/>
            <person name="Liu X."/>
            <person name="Zhang Y."/>
            <person name="Hong G."/>
            <person name="Han B."/>
            <person name="Choisne N."/>
            <person name="Demange N."/>
            <person name="Orjeda G."/>
            <person name="Samain S."/>
            <person name="Cattolico L."/>
            <person name="Pelletier E."/>
            <person name="Couloux A."/>
            <person name="Segurens B."/>
            <person name="Wincker P."/>
            <person name="D'Hont A."/>
            <person name="Scarpelli C."/>
            <person name="Weissenbach J."/>
            <person name="Salanoubat M."/>
            <person name="Quetier F."/>
            <person name="Yu Y."/>
            <person name="Kim H.R."/>
            <person name="Rambo T."/>
            <person name="Currie J."/>
            <person name="Collura K."/>
            <person name="Luo M."/>
            <person name="Yang T."/>
            <person name="Ammiraju J.S.S."/>
            <person name="Engler F."/>
            <person name="Soderlund C."/>
            <person name="Wing R.A."/>
            <person name="Palmer L.E."/>
            <person name="de la Bastide M."/>
            <person name="Spiegel L."/>
            <person name="Nascimento L."/>
            <person name="Zutavern T."/>
            <person name="O'Shaughnessy A."/>
            <person name="Dike S."/>
            <person name="Dedhia N."/>
            <person name="Preston R."/>
            <person name="Balija V."/>
            <person name="McCombie W.R."/>
            <person name="Chow T."/>
            <person name="Chen H."/>
            <person name="Chung M."/>
            <person name="Chen C."/>
            <person name="Shaw J."/>
            <person name="Wu H."/>
            <person name="Hsiao K."/>
            <person name="Chao Y."/>
            <person name="Chu M."/>
            <person name="Cheng C."/>
            <person name="Hour A."/>
            <person name="Lee P."/>
            <person name="Lin S."/>
            <person name="Lin Y."/>
            <person name="Liou J."/>
            <person name="Liu S."/>
            <person name="Hsing Y."/>
            <person name="Raghuvanshi S."/>
            <person name="Mohanty A."/>
            <person name="Bharti A.K."/>
            <person name="Gaur A."/>
            <person name="Gupta V."/>
            <person name="Kumar D."/>
            <person name="Ravi V."/>
            <person name="Vij S."/>
            <person name="Kapur A."/>
            <person name="Khurana P."/>
            <person name="Khurana P."/>
            <person name="Khurana J.P."/>
            <person name="Tyagi A.K."/>
            <person name="Gaikwad K."/>
            <person name="Singh A."/>
            <person name="Dalal V."/>
            <person name="Srivastava S."/>
            <person name="Dixit A."/>
            <person name="Pal A.K."/>
            <person name="Ghazi I.A."/>
            <person name="Yadav M."/>
            <person name="Pandit A."/>
            <person name="Bhargava A."/>
            <person name="Sureshbabu K."/>
            <person name="Batra K."/>
            <person name="Sharma T.R."/>
            <person name="Mohapatra T."/>
            <person name="Singh N.K."/>
            <person name="Messing J."/>
            <person name="Nelson A.B."/>
            <person name="Fuks G."/>
            <person name="Kavchok S."/>
            <person name="Keizer G."/>
            <person name="Linton E."/>
            <person name="Llaca V."/>
            <person name="Song R."/>
            <person name="Tanyolac B."/>
            <person name="Young S."/>
            <person name="Ho-Il K."/>
            <person name="Hahn J.H."/>
            <person name="Sangsakoo G."/>
            <person name="Vanavichit A."/>
            <person name="de Mattos Luiz.A.T."/>
            <person name="Zimmer P.D."/>
            <person name="Malone G."/>
            <person name="Dellagostin O."/>
            <person name="de Oliveira A.C."/>
            <person name="Bevan M."/>
            <person name="Bancroft I."/>
            <person name="Minx P."/>
            <person name="Cordum H."/>
            <person name="Wilson R."/>
            <person name="Cheng Z."/>
            <person name="Jin W."/>
            <person name="Jiang J."/>
            <person name="Leong S.A."/>
            <person name="Iwama H."/>
            <person name="Gojobori T."/>
            <person name="Itoh T."/>
            <person name="Niimura Y."/>
            <person name="Fujii Y."/>
            <person name="Habara T."/>
            <person name="Sakai H."/>
            <person name="Sato Y."/>
            <person name="Wilson G."/>
            <person name="Kumar K."/>
            <person name="McCouch S."/>
            <person name="Juretic N."/>
            <person name="Hoen D."/>
            <person name="Wright S."/>
            <person name="Bruskiewich R."/>
            <person name="Bureau T."/>
            <person name="Miyao A."/>
            <person name="Hirochika H."/>
            <person name="Nishikawa T."/>
            <person name="Kadowaki K."/>
            <person name="Sugiura M."/>
            <person name="Burr B."/>
            <person name="Sasaki T."/>
        </authorList>
    </citation>
    <scope>NUCLEOTIDE SEQUENCE [LARGE SCALE GENOMIC DNA]</scope>
    <source>
        <strain evidence="2">cv. Nipponbare</strain>
    </source>
</reference>
<reference evidence="2" key="2">
    <citation type="journal article" date="2008" name="Nucleic Acids Res.">
        <title>The rice annotation project database (RAP-DB): 2008 update.</title>
        <authorList>
            <consortium name="The rice annotation project (RAP)"/>
        </authorList>
    </citation>
    <scope>GENOME REANNOTATION</scope>
    <source>
        <strain evidence="2">cv. Nipponbare</strain>
    </source>
</reference>
<dbReference type="Proteomes" id="UP000000763">
    <property type="component" value="Chromosome 4"/>
</dbReference>
<organism evidence="1 2">
    <name type="scientific">Oryza sativa subsp. japonica</name>
    <name type="common">Rice</name>
    <dbReference type="NCBI Taxonomy" id="39947"/>
    <lineage>
        <taxon>Eukaryota</taxon>
        <taxon>Viridiplantae</taxon>
        <taxon>Streptophyta</taxon>
        <taxon>Embryophyta</taxon>
        <taxon>Tracheophyta</taxon>
        <taxon>Spermatophyta</taxon>
        <taxon>Magnoliopsida</taxon>
        <taxon>Liliopsida</taxon>
        <taxon>Poales</taxon>
        <taxon>Poaceae</taxon>
        <taxon>BOP clade</taxon>
        <taxon>Oryzoideae</taxon>
        <taxon>Oryzeae</taxon>
        <taxon>Oryzinae</taxon>
        <taxon>Oryza</taxon>
        <taxon>Oryza sativa</taxon>
    </lineage>
</organism>
<evidence type="ECO:0000313" key="1">
    <source>
        <dbReference type="EMBL" id="CAD39687.1"/>
    </source>
</evidence>
<dbReference type="EMBL" id="AL663013">
    <property type="protein sequence ID" value="CAD39687.1"/>
    <property type="molecule type" value="Genomic_DNA"/>
</dbReference>
<dbReference type="AlphaFoldDB" id="Q7XX78"/>